<proteinExistence type="predicted"/>
<sequence>MCITATLYEIPNANDGIMTIIGMTDSWQPEGAESSAIGLSHLYYRHVGQNATTGTNSRKTASASLLKKKTNVVLDVKHERAHTESPAGKTKVVLQTRHTYHKYKIVTTYVDITTGKSSAAVKIGESVIMLTRVTRMVNERINKIASHYIIQPSFIPTKSVENRAQNSSGEIKHSILCCDGVYVHQNWLRFAPANAAGGFSTANLHKKFEATLKIGLTFVSSSRNRGPDDEMDEFLFHKHSTWEATANVAAACPAYLSPPSRPLPATHRPPARRLLARRLIRPPLTRPAARSRPPAADPAHPPHIPPLMLGARAAGGRAAGSRARRRRVAGREGGEREDTPPTSCQIHARIIKALRLKRNLSPSSEIGFRLRSDSNTFGTTVYNLVV</sequence>
<name>A0AAD6VQT1_9AGAR</name>
<feature type="compositionally biased region" description="Low complexity" evidence="1">
    <location>
        <begin position="310"/>
        <end position="321"/>
    </location>
</feature>
<feature type="region of interest" description="Disordered" evidence="1">
    <location>
        <begin position="282"/>
        <end position="344"/>
    </location>
</feature>
<feature type="compositionally biased region" description="Basic and acidic residues" evidence="1">
    <location>
        <begin position="329"/>
        <end position="339"/>
    </location>
</feature>
<feature type="compositionally biased region" description="Low complexity" evidence="1">
    <location>
        <begin position="282"/>
        <end position="294"/>
    </location>
</feature>
<evidence type="ECO:0000313" key="3">
    <source>
        <dbReference type="Proteomes" id="UP001219525"/>
    </source>
</evidence>
<comment type="caution">
    <text evidence="2">The sequence shown here is derived from an EMBL/GenBank/DDBJ whole genome shotgun (WGS) entry which is preliminary data.</text>
</comment>
<reference evidence="2" key="1">
    <citation type="submission" date="2023-03" db="EMBL/GenBank/DDBJ databases">
        <title>Massive genome expansion in bonnet fungi (Mycena s.s.) driven by repeated elements and novel gene families across ecological guilds.</title>
        <authorList>
            <consortium name="Lawrence Berkeley National Laboratory"/>
            <person name="Harder C.B."/>
            <person name="Miyauchi S."/>
            <person name="Viragh M."/>
            <person name="Kuo A."/>
            <person name="Thoen E."/>
            <person name="Andreopoulos B."/>
            <person name="Lu D."/>
            <person name="Skrede I."/>
            <person name="Drula E."/>
            <person name="Henrissat B."/>
            <person name="Morin E."/>
            <person name="Kohler A."/>
            <person name="Barry K."/>
            <person name="LaButti K."/>
            <person name="Morin E."/>
            <person name="Salamov A."/>
            <person name="Lipzen A."/>
            <person name="Mereny Z."/>
            <person name="Hegedus B."/>
            <person name="Baldrian P."/>
            <person name="Stursova M."/>
            <person name="Weitz H."/>
            <person name="Taylor A."/>
            <person name="Grigoriev I.V."/>
            <person name="Nagy L.G."/>
            <person name="Martin F."/>
            <person name="Kauserud H."/>
        </authorList>
    </citation>
    <scope>NUCLEOTIDE SEQUENCE</scope>
    <source>
        <strain evidence="2">9144</strain>
    </source>
</reference>
<gene>
    <name evidence="2" type="ORF">GGX14DRAFT_393120</name>
</gene>
<dbReference type="AlphaFoldDB" id="A0AAD6VQT1"/>
<evidence type="ECO:0000313" key="2">
    <source>
        <dbReference type="EMBL" id="KAJ7213635.1"/>
    </source>
</evidence>
<accession>A0AAD6VQT1</accession>
<feature type="compositionally biased region" description="Pro residues" evidence="1">
    <location>
        <begin position="295"/>
        <end position="305"/>
    </location>
</feature>
<dbReference type="Proteomes" id="UP001219525">
    <property type="component" value="Unassembled WGS sequence"/>
</dbReference>
<dbReference type="EMBL" id="JARJCW010000021">
    <property type="protein sequence ID" value="KAJ7213635.1"/>
    <property type="molecule type" value="Genomic_DNA"/>
</dbReference>
<keyword evidence="3" id="KW-1185">Reference proteome</keyword>
<organism evidence="2 3">
    <name type="scientific">Mycena pura</name>
    <dbReference type="NCBI Taxonomy" id="153505"/>
    <lineage>
        <taxon>Eukaryota</taxon>
        <taxon>Fungi</taxon>
        <taxon>Dikarya</taxon>
        <taxon>Basidiomycota</taxon>
        <taxon>Agaricomycotina</taxon>
        <taxon>Agaricomycetes</taxon>
        <taxon>Agaricomycetidae</taxon>
        <taxon>Agaricales</taxon>
        <taxon>Marasmiineae</taxon>
        <taxon>Mycenaceae</taxon>
        <taxon>Mycena</taxon>
    </lineage>
</organism>
<protein>
    <submittedName>
        <fullName evidence="2">Uncharacterized protein</fullName>
    </submittedName>
</protein>
<evidence type="ECO:0000256" key="1">
    <source>
        <dbReference type="SAM" id="MobiDB-lite"/>
    </source>
</evidence>